<reference evidence="3" key="1">
    <citation type="journal article" date="2019" name="Int. J. Syst. Evol. Microbiol.">
        <title>The Global Catalogue of Microorganisms (GCM) 10K type strain sequencing project: providing services to taxonomists for standard genome sequencing and annotation.</title>
        <authorList>
            <consortium name="The Broad Institute Genomics Platform"/>
            <consortium name="The Broad Institute Genome Sequencing Center for Infectious Disease"/>
            <person name="Wu L."/>
            <person name="Ma J."/>
        </authorList>
    </citation>
    <scope>NUCLEOTIDE SEQUENCE [LARGE SCALE GENOMIC DNA]</scope>
    <source>
        <strain evidence="3">KCTC 23299</strain>
    </source>
</reference>
<evidence type="ECO:0000313" key="2">
    <source>
        <dbReference type="EMBL" id="MFD2919211.1"/>
    </source>
</evidence>
<dbReference type="PANTHER" id="PTHR40590">
    <property type="entry name" value="CYTOPLASMIC PROTEIN-RELATED"/>
    <property type="match status" value="1"/>
</dbReference>
<dbReference type="InterPro" id="IPR047111">
    <property type="entry name" value="YbaP-like"/>
</dbReference>
<keyword evidence="3" id="KW-1185">Reference proteome</keyword>
<sequence>MKRIIALVAFVCFACTAFAQKHENSLLWKIEGNGLKKPSYLFGTVHMICADNFVMPEKVVKAMDQTTQSFLEIDLDSPDFAVESAKHVKSDKPISEQVSAKDAAYIDSVLKVKVGAGLAQLDSIKPMALMSALMQKDFTCQMISFEQEVIKHSAKNKKETHGLSSVEEQFSFMNKIVPAKEFALVIRELNKFNISDMLAGLYANYKIEDITAINKMMEGLGTANAEAYHYLLTVRNNLWVDRLPKIMKEQPTFIAIGSAHLSGHTGMIKLLQDKGYKVTPVFN</sequence>
<comment type="caution">
    <text evidence="2">The sequence shown here is derived from an EMBL/GenBank/DDBJ whole genome shotgun (WGS) entry which is preliminary data.</text>
</comment>
<feature type="chain" id="PRO_5045458932" evidence="1">
    <location>
        <begin position="20"/>
        <end position="283"/>
    </location>
</feature>
<dbReference type="Pfam" id="PF01963">
    <property type="entry name" value="TraB_PrgY_gumN"/>
    <property type="match status" value="1"/>
</dbReference>
<gene>
    <name evidence="2" type="ORF">ACFS6H_05755</name>
</gene>
<dbReference type="EMBL" id="JBHUOZ010000001">
    <property type="protein sequence ID" value="MFD2919211.1"/>
    <property type="molecule type" value="Genomic_DNA"/>
</dbReference>
<feature type="signal peptide" evidence="1">
    <location>
        <begin position="1"/>
        <end position="19"/>
    </location>
</feature>
<dbReference type="RefSeq" id="WP_386096178.1">
    <property type="nucleotide sequence ID" value="NZ_JBHUOZ010000001.1"/>
</dbReference>
<dbReference type="InterPro" id="IPR002816">
    <property type="entry name" value="TraB/PrgY/GumN_fam"/>
</dbReference>
<keyword evidence="1" id="KW-0732">Signal</keyword>
<organism evidence="2 3">
    <name type="scientific">Terrimonas rubra</name>
    <dbReference type="NCBI Taxonomy" id="1035890"/>
    <lineage>
        <taxon>Bacteria</taxon>
        <taxon>Pseudomonadati</taxon>
        <taxon>Bacteroidota</taxon>
        <taxon>Chitinophagia</taxon>
        <taxon>Chitinophagales</taxon>
        <taxon>Chitinophagaceae</taxon>
        <taxon>Terrimonas</taxon>
    </lineage>
</organism>
<evidence type="ECO:0000256" key="1">
    <source>
        <dbReference type="SAM" id="SignalP"/>
    </source>
</evidence>
<dbReference type="CDD" id="cd14789">
    <property type="entry name" value="Tiki"/>
    <property type="match status" value="1"/>
</dbReference>
<proteinExistence type="predicted"/>
<dbReference type="PANTHER" id="PTHR40590:SF1">
    <property type="entry name" value="CYTOPLASMIC PROTEIN"/>
    <property type="match status" value="1"/>
</dbReference>
<evidence type="ECO:0000313" key="3">
    <source>
        <dbReference type="Proteomes" id="UP001597511"/>
    </source>
</evidence>
<protein>
    <submittedName>
        <fullName evidence="2">TraB/GumN family protein</fullName>
    </submittedName>
</protein>
<accession>A0ABW6A2U9</accession>
<name>A0ABW6A2U9_9BACT</name>
<dbReference type="Proteomes" id="UP001597511">
    <property type="component" value="Unassembled WGS sequence"/>
</dbReference>